<keyword evidence="5" id="KW-0237">DNA synthesis</keyword>
<dbReference type="PROSITE" id="PS00603">
    <property type="entry name" value="TK_CELLULAR_TYPE"/>
    <property type="match status" value="1"/>
</dbReference>
<dbReference type="InterPro" id="IPR029044">
    <property type="entry name" value="Nucleotide-diphossugar_trans"/>
</dbReference>
<keyword evidence="9" id="KW-0547">Nucleotide-binding</keyword>
<dbReference type="GO" id="GO:0005768">
    <property type="term" value="C:endosome"/>
    <property type="evidence" value="ECO:0007669"/>
    <property type="project" value="TreeGrafter"/>
</dbReference>
<organism evidence="18 19">
    <name type="scientific">Arabidopsis arenosa</name>
    <name type="common">Sand rock-cress</name>
    <name type="synonym">Cardaminopsis arenosa</name>
    <dbReference type="NCBI Taxonomy" id="38785"/>
    <lineage>
        <taxon>Eukaryota</taxon>
        <taxon>Viridiplantae</taxon>
        <taxon>Streptophyta</taxon>
        <taxon>Embryophyta</taxon>
        <taxon>Tracheophyta</taxon>
        <taxon>Spermatophyta</taxon>
        <taxon>Magnoliopsida</taxon>
        <taxon>eudicotyledons</taxon>
        <taxon>Gunneridae</taxon>
        <taxon>Pentapetalae</taxon>
        <taxon>rosids</taxon>
        <taxon>malvids</taxon>
        <taxon>Brassicales</taxon>
        <taxon>Brassicaceae</taxon>
        <taxon>Camelineae</taxon>
        <taxon>Arabidopsis</taxon>
    </lineage>
</organism>
<reference evidence="18" key="1">
    <citation type="submission" date="2021-01" db="EMBL/GenBank/DDBJ databases">
        <authorList>
            <person name="Bezrukov I."/>
        </authorList>
    </citation>
    <scope>NUCLEOTIDE SEQUENCE</scope>
</reference>
<evidence type="ECO:0000256" key="8">
    <source>
        <dbReference type="ARBA" id="ARBA00022692"/>
    </source>
</evidence>
<dbReference type="GO" id="GO:0005524">
    <property type="term" value="F:ATP binding"/>
    <property type="evidence" value="ECO:0007669"/>
    <property type="project" value="UniProtKB-KW"/>
</dbReference>
<keyword evidence="7" id="KW-0808">Transferase</keyword>
<dbReference type="EMBL" id="LR999454">
    <property type="protein sequence ID" value="CAE6003377.1"/>
    <property type="molecule type" value="Genomic_DNA"/>
</dbReference>
<evidence type="ECO:0000256" key="7">
    <source>
        <dbReference type="ARBA" id="ARBA00022679"/>
    </source>
</evidence>
<dbReference type="SUPFAM" id="SSF52540">
    <property type="entry name" value="P-loop containing nucleoside triphosphate hydrolases"/>
    <property type="match status" value="1"/>
</dbReference>
<dbReference type="Pfam" id="PF00265">
    <property type="entry name" value="TK"/>
    <property type="match status" value="1"/>
</dbReference>
<dbReference type="FunFam" id="3.30.60.20:FF:000051">
    <property type="entry name" value="Thymidine kinase"/>
    <property type="match status" value="1"/>
</dbReference>
<evidence type="ECO:0000256" key="14">
    <source>
        <dbReference type="ARBA" id="ARBA00023034"/>
    </source>
</evidence>
<dbReference type="GO" id="GO:0004797">
    <property type="term" value="F:thymidine kinase activity"/>
    <property type="evidence" value="ECO:0007669"/>
    <property type="project" value="UniProtKB-EC"/>
</dbReference>
<dbReference type="PANTHER" id="PTHR31311:SF3">
    <property type="entry name" value="GLYCOSYLTRANSFERASE 7-RELATED"/>
    <property type="match status" value="1"/>
</dbReference>
<evidence type="ECO:0000313" key="18">
    <source>
        <dbReference type="EMBL" id="CAE6003377.1"/>
    </source>
</evidence>
<keyword evidence="8 17" id="KW-0812">Transmembrane</keyword>
<keyword evidence="19" id="KW-1185">Reference proteome</keyword>
<dbReference type="Gene3D" id="3.30.60.20">
    <property type="match status" value="1"/>
</dbReference>
<feature type="transmembrane region" description="Helical" evidence="17">
    <location>
        <begin position="12"/>
        <end position="36"/>
    </location>
</feature>
<keyword evidence="10" id="KW-0418">Kinase</keyword>
<evidence type="ECO:0000256" key="2">
    <source>
        <dbReference type="ARBA" id="ARBA00005664"/>
    </source>
</evidence>
<comment type="similarity">
    <text evidence="2">Belongs to the glycosyltransferase 34 family.</text>
</comment>
<dbReference type="Proteomes" id="UP000682877">
    <property type="component" value="Chromosome 4"/>
</dbReference>
<dbReference type="EC" id="2.7.1.21" evidence="4"/>
<comment type="similarity">
    <text evidence="3">Belongs to the thymidine kinase family.</text>
</comment>
<dbReference type="InterPro" id="IPR008630">
    <property type="entry name" value="Glyco_trans_34"/>
</dbReference>
<evidence type="ECO:0000256" key="3">
    <source>
        <dbReference type="ARBA" id="ARBA00007587"/>
    </source>
</evidence>
<gene>
    <name evidence="18" type="ORF">AARE701A_LOCUS9328</name>
</gene>
<sequence>MAKYAGTRTRPVICFSDVVLFLGGAFMSLILVWSFFSFSSISPNLTVKTNESSAKCSPEIDMKYDPTDPVYYDDPDLTYTIEKPVKNWDEKRRRWLNLHPSFITGAENRTVMVTGSQSAPCKNPIGDHLLLRFFKNKVDYCRIHGYDIFYSNALLHPKMNSYWAKLPAVKAAMIAHPEAEWIWWVDSDALFTDMDFTPPWHRYKEHNLVVHGWPGVIYNDRSWTALNAGVFLIRNCQWSMELIDTWTGMGPVSPEYAKWGQIQRSIFKDKLFPESDDQTALIYLLYKHREVYYPKIYLEGNFYFEGYWLEIVPGLTNVTERYLEMEREDATLRRRHAEKVSERYGAFREERFLKGERGGKGSKRRPFVTHFTGCQPCSGDHNKMYDGDTCWNGMIKAINFADNQVMRKYGFVHSDLGKTSPLQPLPFDYPDEPCLRDKSLLEVNSMENRSFSVMLKTRYSKGASDHQPSHLRLGFDEYVNRLDVIGIDEAQFFGDLYEFCREAADKEGTTVIVAGFDGDFKRRRFGSVLDLIPIADTVTKLTSRCEVCGKRALLTMRKTEEKETELIGGAEVYMPVCRSHYVCGQSVLETARAVFDSSSNKHDVVASLL</sequence>
<proteinExistence type="inferred from homology"/>
<dbReference type="GO" id="GO:0000139">
    <property type="term" value="C:Golgi membrane"/>
    <property type="evidence" value="ECO:0007669"/>
    <property type="project" value="UniProtKB-SubCell"/>
</dbReference>
<evidence type="ECO:0000313" key="19">
    <source>
        <dbReference type="Proteomes" id="UP000682877"/>
    </source>
</evidence>
<evidence type="ECO:0000256" key="15">
    <source>
        <dbReference type="ARBA" id="ARBA00023136"/>
    </source>
</evidence>
<keyword evidence="13 17" id="KW-1133">Transmembrane helix</keyword>
<evidence type="ECO:0000256" key="5">
    <source>
        <dbReference type="ARBA" id="ARBA00022634"/>
    </source>
</evidence>
<dbReference type="Pfam" id="PF05637">
    <property type="entry name" value="Glyco_transf_34"/>
    <property type="match status" value="1"/>
</dbReference>
<dbReference type="InterPro" id="IPR020633">
    <property type="entry name" value="Thymidine_kinase_CS"/>
</dbReference>
<dbReference type="PANTHER" id="PTHR31311">
    <property type="entry name" value="XYLOGLUCAN 6-XYLOSYLTRANSFERASE 5-RELATED-RELATED"/>
    <property type="match status" value="1"/>
</dbReference>
<dbReference type="SUPFAM" id="SSF57716">
    <property type="entry name" value="Glucocorticoid receptor-like (DNA-binding domain)"/>
    <property type="match status" value="1"/>
</dbReference>
<dbReference type="GO" id="GO:0005802">
    <property type="term" value="C:trans-Golgi network"/>
    <property type="evidence" value="ECO:0007669"/>
    <property type="project" value="TreeGrafter"/>
</dbReference>
<evidence type="ECO:0000256" key="11">
    <source>
        <dbReference type="ARBA" id="ARBA00022840"/>
    </source>
</evidence>
<keyword evidence="12" id="KW-0735">Signal-anchor</keyword>
<dbReference type="InterPro" id="IPR027417">
    <property type="entry name" value="P-loop_NTPase"/>
</dbReference>
<dbReference type="InterPro" id="IPR001267">
    <property type="entry name" value="Thymidine_kinase"/>
</dbReference>
<name>A0A8S2A298_ARAAE</name>
<dbReference type="FunFam" id="3.90.550.10:FF:000127">
    <property type="entry name" value="Probable glycosyltransferase 7"/>
    <property type="match status" value="1"/>
</dbReference>
<keyword evidence="14" id="KW-0333">Golgi apparatus</keyword>
<evidence type="ECO:0000256" key="6">
    <source>
        <dbReference type="ARBA" id="ARBA00022676"/>
    </source>
</evidence>
<evidence type="ECO:0000256" key="13">
    <source>
        <dbReference type="ARBA" id="ARBA00022989"/>
    </source>
</evidence>
<keyword evidence="15 17" id="KW-0472">Membrane</keyword>
<keyword evidence="16" id="KW-0325">Glycoprotein</keyword>
<dbReference type="AlphaFoldDB" id="A0A8S2A298"/>
<dbReference type="GO" id="GO:0008378">
    <property type="term" value="F:galactosyltransferase activity"/>
    <property type="evidence" value="ECO:0007669"/>
    <property type="project" value="TreeGrafter"/>
</dbReference>
<evidence type="ECO:0000256" key="4">
    <source>
        <dbReference type="ARBA" id="ARBA00012118"/>
    </source>
</evidence>
<evidence type="ECO:0000256" key="12">
    <source>
        <dbReference type="ARBA" id="ARBA00022968"/>
    </source>
</evidence>
<keyword evidence="6" id="KW-0328">Glycosyltransferase</keyword>
<dbReference type="GO" id="GO:0071897">
    <property type="term" value="P:DNA biosynthetic process"/>
    <property type="evidence" value="ECO:0007669"/>
    <property type="project" value="UniProtKB-KW"/>
</dbReference>
<comment type="subcellular location">
    <subcellularLocation>
        <location evidence="1">Golgi apparatus membrane</location>
        <topology evidence="1">Single-pass type II membrane protein</topology>
    </subcellularLocation>
</comment>
<evidence type="ECO:0000256" key="17">
    <source>
        <dbReference type="SAM" id="Phobius"/>
    </source>
</evidence>
<keyword evidence="11" id="KW-0067">ATP-binding</keyword>
<evidence type="ECO:0000256" key="9">
    <source>
        <dbReference type="ARBA" id="ARBA00022741"/>
    </source>
</evidence>
<evidence type="ECO:0000256" key="1">
    <source>
        <dbReference type="ARBA" id="ARBA00004323"/>
    </source>
</evidence>
<evidence type="ECO:0000256" key="16">
    <source>
        <dbReference type="ARBA" id="ARBA00023180"/>
    </source>
</evidence>
<evidence type="ECO:0000256" key="10">
    <source>
        <dbReference type="ARBA" id="ARBA00022777"/>
    </source>
</evidence>
<dbReference type="Gene3D" id="3.40.50.300">
    <property type="entry name" value="P-loop containing nucleotide triphosphate hydrolases"/>
    <property type="match status" value="1"/>
</dbReference>
<accession>A0A8S2A298</accession>
<protein>
    <recommendedName>
        <fullName evidence="4">thymidine kinase</fullName>
        <ecNumber evidence="4">2.7.1.21</ecNumber>
    </recommendedName>
</protein>
<dbReference type="Gene3D" id="3.90.550.10">
    <property type="entry name" value="Spore Coat Polysaccharide Biosynthesis Protein SpsA, Chain A"/>
    <property type="match status" value="1"/>
</dbReference>